<reference evidence="1" key="1">
    <citation type="journal article" date="2017" name="Nature">
        <title>The sunflower genome provides insights into oil metabolism, flowering and Asterid evolution.</title>
        <authorList>
            <person name="Badouin H."/>
            <person name="Gouzy J."/>
            <person name="Grassa C.J."/>
            <person name="Murat F."/>
            <person name="Staton S.E."/>
            <person name="Cottret L."/>
            <person name="Lelandais-Briere C."/>
            <person name="Owens G.L."/>
            <person name="Carrere S."/>
            <person name="Mayjonade B."/>
            <person name="Legrand L."/>
            <person name="Gill N."/>
            <person name="Kane N.C."/>
            <person name="Bowers J.E."/>
            <person name="Hubner S."/>
            <person name="Bellec A."/>
            <person name="Berard A."/>
            <person name="Berges H."/>
            <person name="Blanchet N."/>
            <person name="Boniface M.C."/>
            <person name="Brunel D."/>
            <person name="Catrice O."/>
            <person name="Chaidir N."/>
            <person name="Claudel C."/>
            <person name="Donnadieu C."/>
            <person name="Faraut T."/>
            <person name="Fievet G."/>
            <person name="Helmstetter N."/>
            <person name="King M."/>
            <person name="Knapp S.J."/>
            <person name="Lai Z."/>
            <person name="Le Paslier M.C."/>
            <person name="Lippi Y."/>
            <person name="Lorenzon L."/>
            <person name="Mandel J.R."/>
            <person name="Marage G."/>
            <person name="Marchand G."/>
            <person name="Marquand E."/>
            <person name="Bret-Mestries E."/>
            <person name="Morien E."/>
            <person name="Nambeesan S."/>
            <person name="Nguyen T."/>
            <person name="Pegot-Espagnet P."/>
            <person name="Pouilly N."/>
            <person name="Raftis F."/>
            <person name="Sallet E."/>
            <person name="Schiex T."/>
            <person name="Thomas J."/>
            <person name="Vandecasteele C."/>
            <person name="Vares D."/>
            <person name="Vear F."/>
            <person name="Vautrin S."/>
            <person name="Crespi M."/>
            <person name="Mangin B."/>
            <person name="Burke J.M."/>
            <person name="Salse J."/>
            <person name="Munos S."/>
            <person name="Vincourt P."/>
            <person name="Rieseberg L.H."/>
            <person name="Langlade N.B."/>
        </authorList>
    </citation>
    <scope>NUCLEOTIDE SEQUENCE</scope>
    <source>
        <tissue evidence="1">Leaves</tissue>
    </source>
</reference>
<proteinExistence type="predicted"/>
<gene>
    <name evidence="1" type="ORF">HanXRQr2_Chr13g0594511</name>
</gene>
<accession>A0A9K3EHS6</accession>
<keyword evidence="2" id="KW-1185">Reference proteome</keyword>
<comment type="caution">
    <text evidence="1">The sequence shown here is derived from an EMBL/GenBank/DDBJ whole genome shotgun (WGS) entry which is preliminary data.</text>
</comment>
<dbReference type="Proteomes" id="UP000215914">
    <property type="component" value="Unassembled WGS sequence"/>
</dbReference>
<dbReference type="AlphaFoldDB" id="A0A9K3EHS6"/>
<name>A0A9K3EHS6_HELAN</name>
<reference evidence="1" key="2">
    <citation type="submission" date="2020-06" db="EMBL/GenBank/DDBJ databases">
        <title>Helianthus annuus Genome sequencing and assembly Release 2.</title>
        <authorList>
            <person name="Gouzy J."/>
            <person name="Langlade N."/>
            <person name="Munos S."/>
        </authorList>
    </citation>
    <scope>NUCLEOTIDE SEQUENCE</scope>
    <source>
        <tissue evidence="1">Leaves</tissue>
    </source>
</reference>
<dbReference type="Gramene" id="mRNA:HanXRQr2_Chr13g0594511">
    <property type="protein sequence ID" value="CDS:HanXRQr2_Chr13g0594511.1"/>
    <property type="gene ID" value="HanXRQr2_Chr13g0594511"/>
</dbReference>
<organism evidence="1 2">
    <name type="scientific">Helianthus annuus</name>
    <name type="common">Common sunflower</name>
    <dbReference type="NCBI Taxonomy" id="4232"/>
    <lineage>
        <taxon>Eukaryota</taxon>
        <taxon>Viridiplantae</taxon>
        <taxon>Streptophyta</taxon>
        <taxon>Embryophyta</taxon>
        <taxon>Tracheophyta</taxon>
        <taxon>Spermatophyta</taxon>
        <taxon>Magnoliopsida</taxon>
        <taxon>eudicotyledons</taxon>
        <taxon>Gunneridae</taxon>
        <taxon>Pentapetalae</taxon>
        <taxon>asterids</taxon>
        <taxon>campanulids</taxon>
        <taxon>Asterales</taxon>
        <taxon>Asteraceae</taxon>
        <taxon>Asteroideae</taxon>
        <taxon>Heliantheae alliance</taxon>
        <taxon>Heliantheae</taxon>
        <taxon>Helianthus</taxon>
    </lineage>
</organism>
<protein>
    <submittedName>
        <fullName evidence="1">Uncharacterized protein</fullName>
    </submittedName>
</protein>
<evidence type="ECO:0000313" key="2">
    <source>
        <dbReference type="Proteomes" id="UP000215914"/>
    </source>
</evidence>
<sequence>MSHIQCRQCSPYPPLSPIEDITTTPDYLRKRRFCVIGLGMSRSTTDLLMGEVLELRSNFR</sequence>
<evidence type="ECO:0000313" key="1">
    <source>
        <dbReference type="EMBL" id="KAF5773941.1"/>
    </source>
</evidence>
<dbReference type="EMBL" id="MNCJ02000328">
    <property type="protein sequence ID" value="KAF5773941.1"/>
    <property type="molecule type" value="Genomic_DNA"/>
</dbReference>